<comment type="caution">
    <text evidence="7">The sequence shown here is derived from an EMBL/GenBank/DDBJ whole genome shotgun (WGS) entry which is preliminary data.</text>
</comment>
<organism evidence="7 8">
    <name type="scientific">Aporhodopirellula rubra</name>
    <dbReference type="NCBI Taxonomy" id="980271"/>
    <lineage>
        <taxon>Bacteria</taxon>
        <taxon>Pseudomonadati</taxon>
        <taxon>Planctomycetota</taxon>
        <taxon>Planctomycetia</taxon>
        <taxon>Pirellulales</taxon>
        <taxon>Pirellulaceae</taxon>
        <taxon>Aporhodopirellula</taxon>
    </lineage>
</organism>
<feature type="active site" evidence="4">
    <location>
        <position position="85"/>
    </location>
</feature>
<dbReference type="SUPFAM" id="SSF55068">
    <property type="entry name" value="Peptide methionine sulfoxide reductase"/>
    <property type="match status" value="1"/>
</dbReference>
<dbReference type="AlphaFoldDB" id="A0A7W5H5Y8"/>
<keyword evidence="5" id="KW-0812">Transmembrane</keyword>
<evidence type="ECO:0000259" key="6">
    <source>
        <dbReference type="Pfam" id="PF01625"/>
    </source>
</evidence>
<evidence type="ECO:0000256" key="3">
    <source>
        <dbReference type="ARBA" id="ARBA00048782"/>
    </source>
</evidence>
<comment type="function">
    <text evidence="4">Has an important function as a repair enzyme for proteins that have been inactivated by oxidation. Catalyzes the reversible oxidation-reduction of methionine sulfoxide in proteins to methionine.</text>
</comment>
<keyword evidence="1 4" id="KW-0560">Oxidoreductase</keyword>
<sequence length="254" mass="28633">MSSSSRFSRPVSRRVCNAVSVAMTTDRRSHSHQMGVYFVCLIALTSIFVMFGCVRAETPVAGADAASESGSVDEKESVAILAGGCFWCTEAVYERMEGITDVVSGYIGGRNANPTYQQVCTGRTGHAEAVQIFYDPSKTSFEEILKVFFKTHDPTTLNRQGVDTGTQYRSSVFYLNEEQKKIAADYIKELDEHGDFRNPIVTKLEKATEFFPAEEYHQDYFRRNPNAAYCQRVVVDKVRKFNRSFGDKIKEELK</sequence>
<gene>
    <name evidence="4" type="primary">msrA</name>
    <name evidence="7" type="ORF">FHS27_003824</name>
</gene>
<evidence type="ECO:0000313" key="7">
    <source>
        <dbReference type="EMBL" id="MBB3207997.1"/>
    </source>
</evidence>
<dbReference type="PANTHER" id="PTHR43774:SF1">
    <property type="entry name" value="PEPTIDE METHIONINE SULFOXIDE REDUCTASE MSRA 2"/>
    <property type="match status" value="1"/>
</dbReference>
<feature type="domain" description="Peptide methionine sulphoxide reductase MsrA" evidence="6">
    <location>
        <begin position="79"/>
        <end position="231"/>
    </location>
</feature>
<reference evidence="7 8" key="1">
    <citation type="submission" date="2020-08" db="EMBL/GenBank/DDBJ databases">
        <title>Genomic Encyclopedia of Type Strains, Phase III (KMG-III): the genomes of soil and plant-associated and newly described type strains.</title>
        <authorList>
            <person name="Whitman W."/>
        </authorList>
    </citation>
    <scope>NUCLEOTIDE SEQUENCE [LARGE SCALE GENOMIC DNA]</scope>
    <source>
        <strain evidence="7 8">CECT 8075</strain>
    </source>
</reference>
<dbReference type="EC" id="1.8.4.11" evidence="4"/>
<comment type="similarity">
    <text evidence="4">Belongs to the MsrA Met sulfoxide reductase family.</text>
</comment>
<evidence type="ECO:0000256" key="2">
    <source>
        <dbReference type="ARBA" id="ARBA00047806"/>
    </source>
</evidence>
<evidence type="ECO:0000256" key="1">
    <source>
        <dbReference type="ARBA" id="ARBA00023002"/>
    </source>
</evidence>
<dbReference type="PANTHER" id="PTHR43774">
    <property type="entry name" value="PEPTIDE METHIONINE SULFOXIDE REDUCTASE"/>
    <property type="match status" value="1"/>
</dbReference>
<keyword evidence="5" id="KW-0472">Membrane</keyword>
<name>A0A7W5H5Y8_9BACT</name>
<evidence type="ECO:0000313" key="8">
    <source>
        <dbReference type="Proteomes" id="UP000536179"/>
    </source>
</evidence>
<protein>
    <recommendedName>
        <fullName evidence="4">Peptide methionine sulfoxide reductase MsrA</fullName>
        <shortName evidence="4">Protein-methionine-S-oxide reductase</shortName>
        <ecNumber evidence="4">1.8.4.11</ecNumber>
    </recommendedName>
    <alternativeName>
        <fullName evidence="4">Peptide-methionine (S)-S-oxide reductase</fullName>
        <shortName evidence="4">Peptide Met(O) reductase</shortName>
    </alternativeName>
</protein>
<dbReference type="HAMAP" id="MF_01401">
    <property type="entry name" value="MsrA"/>
    <property type="match status" value="1"/>
</dbReference>
<dbReference type="NCBIfam" id="TIGR00401">
    <property type="entry name" value="msrA"/>
    <property type="match status" value="1"/>
</dbReference>
<evidence type="ECO:0000256" key="4">
    <source>
        <dbReference type="HAMAP-Rule" id="MF_01401"/>
    </source>
</evidence>
<dbReference type="InterPro" id="IPR036509">
    <property type="entry name" value="Met_Sox_Rdtase_MsrA_sf"/>
</dbReference>
<comment type="catalytic activity">
    <reaction evidence="2 4">
        <text>L-methionyl-[protein] + [thioredoxin]-disulfide + H2O = L-methionyl-(S)-S-oxide-[protein] + [thioredoxin]-dithiol</text>
        <dbReference type="Rhea" id="RHEA:14217"/>
        <dbReference type="Rhea" id="RHEA-COMP:10698"/>
        <dbReference type="Rhea" id="RHEA-COMP:10700"/>
        <dbReference type="Rhea" id="RHEA-COMP:12313"/>
        <dbReference type="Rhea" id="RHEA-COMP:12315"/>
        <dbReference type="ChEBI" id="CHEBI:15377"/>
        <dbReference type="ChEBI" id="CHEBI:16044"/>
        <dbReference type="ChEBI" id="CHEBI:29950"/>
        <dbReference type="ChEBI" id="CHEBI:44120"/>
        <dbReference type="ChEBI" id="CHEBI:50058"/>
        <dbReference type="EC" id="1.8.4.11"/>
    </reaction>
</comment>
<dbReference type="Proteomes" id="UP000536179">
    <property type="component" value="Unassembled WGS sequence"/>
</dbReference>
<evidence type="ECO:0000256" key="5">
    <source>
        <dbReference type="SAM" id="Phobius"/>
    </source>
</evidence>
<feature type="transmembrane region" description="Helical" evidence="5">
    <location>
        <begin position="34"/>
        <end position="52"/>
    </location>
</feature>
<keyword evidence="8" id="KW-1185">Reference proteome</keyword>
<dbReference type="InterPro" id="IPR002569">
    <property type="entry name" value="Met_Sox_Rdtase_MsrA_dom"/>
</dbReference>
<proteinExistence type="inferred from homology"/>
<accession>A0A7W5H5Y8</accession>
<comment type="catalytic activity">
    <reaction evidence="3 4">
        <text>[thioredoxin]-disulfide + L-methionine + H2O = L-methionine (S)-S-oxide + [thioredoxin]-dithiol</text>
        <dbReference type="Rhea" id="RHEA:19993"/>
        <dbReference type="Rhea" id="RHEA-COMP:10698"/>
        <dbReference type="Rhea" id="RHEA-COMP:10700"/>
        <dbReference type="ChEBI" id="CHEBI:15377"/>
        <dbReference type="ChEBI" id="CHEBI:29950"/>
        <dbReference type="ChEBI" id="CHEBI:50058"/>
        <dbReference type="ChEBI" id="CHEBI:57844"/>
        <dbReference type="ChEBI" id="CHEBI:58772"/>
        <dbReference type="EC" id="1.8.4.11"/>
    </reaction>
</comment>
<dbReference type="GO" id="GO:0008113">
    <property type="term" value="F:peptide-methionine (S)-S-oxide reductase activity"/>
    <property type="evidence" value="ECO:0007669"/>
    <property type="project" value="UniProtKB-UniRule"/>
</dbReference>
<dbReference type="Pfam" id="PF01625">
    <property type="entry name" value="PMSR"/>
    <property type="match status" value="1"/>
</dbReference>
<dbReference type="Gene3D" id="3.30.1060.10">
    <property type="entry name" value="Peptide methionine sulphoxide reductase MsrA"/>
    <property type="match status" value="1"/>
</dbReference>
<dbReference type="EMBL" id="JACHXU010000013">
    <property type="protein sequence ID" value="MBB3207997.1"/>
    <property type="molecule type" value="Genomic_DNA"/>
</dbReference>
<keyword evidence="5" id="KW-1133">Transmembrane helix</keyword>